<name>A0A4R8DET5_9BACT</name>
<proteinExistence type="predicted"/>
<sequence length="139" mass="16304">MIHTTSTSDPIVQHVSELIAINNERFKSYSRAMLKTHDSNFKSLCAQTKERTVHFNMQLIKFLVQYNQLPEDFHFGWKGPVPKSRGVDRKACFRWDAIALKAYRQVIKDLQNIPKEIQRILLQQQEILESDRRYSGIAL</sequence>
<dbReference type="InterPro" id="IPR012347">
    <property type="entry name" value="Ferritin-like"/>
</dbReference>
<evidence type="ECO:0000313" key="2">
    <source>
        <dbReference type="Proteomes" id="UP000294498"/>
    </source>
</evidence>
<organism evidence="1 2">
    <name type="scientific">Dinghuibacter silviterrae</name>
    <dbReference type="NCBI Taxonomy" id="1539049"/>
    <lineage>
        <taxon>Bacteria</taxon>
        <taxon>Pseudomonadati</taxon>
        <taxon>Bacteroidota</taxon>
        <taxon>Chitinophagia</taxon>
        <taxon>Chitinophagales</taxon>
        <taxon>Chitinophagaceae</taxon>
        <taxon>Dinghuibacter</taxon>
    </lineage>
</organism>
<keyword evidence="2" id="KW-1185">Reference proteome</keyword>
<comment type="caution">
    <text evidence="1">The sequence shown here is derived from an EMBL/GenBank/DDBJ whole genome shotgun (WGS) entry which is preliminary data.</text>
</comment>
<dbReference type="Proteomes" id="UP000294498">
    <property type="component" value="Unassembled WGS sequence"/>
</dbReference>
<gene>
    <name evidence="1" type="ORF">EDB95_3589</name>
</gene>
<dbReference type="AlphaFoldDB" id="A0A4R8DET5"/>
<evidence type="ECO:0008006" key="3">
    <source>
        <dbReference type="Google" id="ProtNLM"/>
    </source>
</evidence>
<reference evidence="1 2" key="1">
    <citation type="submission" date="2019-03" db="EMBL/GenBank/DDBJ databases">
        <title>Genomic Encyclopedia of Type Strains, Phase IV (KMG-IV): sequencing the most valuable type-strain genomes for metagenomic binning, comparative biology and taxonomic classification.</title>
        <authorList>
            <person name="Goeker M."/>
        </authorList>
    </citation>
    <scope>NUCLEOTIDE SEQUENCE [LARGE SCALE GENOMIC DNA]</scope>
    <source>
        <strain evidence="1 2">DSM 100059</strain>
    </source>
</reference>
<protein>
    <recommendedName>
        <fullName evidence="3">DUF2383 domain-containing protein</fullName>
    </recommendedName>
</protein>
<dbReference type="EMBL" id="SODV01000002">
    <property type="protein sequence ID" value="TDW95778.1"/>
    <property type="molecule type" value="Genomic_DNA"/>
</dbReference>
<dbReference type="Gene3D" id="1.20.1260.10">
    <property type="match status" value="1"/>
</dbReference>
<evidence type="ECO:0000313" key="1">
    <source>
        <dbReference type="EMBL" id="TDW95778.1"/>
    </source>
</evidence>
<accession>A0A4R8DET5</accession>
<dbReference type="RefSeq" id="WP_133995452.1">
    <property type="nucleotide sequence ID" value="NZ_SODV01000002.1"/>
</dbReference>